<sequence>MMIPDELNTIILFPGFNEVTLPKDAELIDIRIEGYQVNMLFKTKGEPASVNRQFYAAFNSAPTDYTQGILRLLKKIEFSDGTSMAMIYEVYPYEGSQ</sequence>
<dbReference type="OrthoDB" id="961463at2"/>
<dbReference type="RefSeq" id="WP_154175048.1">
    <property type="nucleotide sequence ID" value="NZ_WJXZ01000005.1"/>
</dbReference>
<keyword evidence="2" id="KW-1185">Reference proteome</keyword>
<reference evidence="1 2" key="1">
    <citation type="journal article" date="2018" name="Antonie Van Leeuwenhoek">
        <title>Larkinella terrae sp. nov., isolated from soil on Jeju Island, South Korea.</title>
        <authorList>
            <person name="Ten L.N."/>
            <person name="Jeon J."/>
            <person name="Park S.J."/>
            <person name="Park S."/>
            <person name="Lee S.Y."/>
            <person name="Kim M.K."/>
            <person name="Jung H.Y."/>
        </authorList>
    </citation>
    <scope>NUCLEOTIDE SEQUENCE [LARGE SCALE GENOMIC DNA]</scope>
    <source>
        <strain evidence="1 2">KCTC 52001</strain>
    </source>
</reference>
<gene>
    <name evidence="1" type="ORF">GJJ30_10205</name>
</gene>
<dbReference type="EMBL" id="WJXZ01000005">
    <property type="protein sequence ID" value="MRS61660.1"/>
    <property type="molecule type" value="Genomic_DNA"/>
</dbReference>
<evidence type="ECO:0000313" key="2">
    <source>
        <dbReference type="Proteomes" id="UP000441754"/>
    </source>
</evidence>
<comment type="caution">
    <text evidence="1">The sequence shown here is derived from an EMBL/GenBank/DDBJ whole genome shotgun (WGS) entry which is preliminary data.</text>
</comment>
<protein>
    <submittedName>
        <fullName evidence="1">Uncharacterized protein</fullName>
    </submittedName>
</protein>
<dbReference type="AlphaFoldDB" id="A0A7K0EII6"/>
<evidence type="ECO:0000313" key="1">
    <source>
        <dbReference type="EMBL" id="MRS61660.1"/>
    </source>
</evidence>
<dbReference type="Proteomes" id="UP000441754">
    <property type="component" value="Unassembled WGS sequence"/>
</dbReference>
<organism evidence="1 2">
    <name type="scientific">Larkinella terrae</name>
    <dbReference type="NCBI Taxonomy" id="2025311"/>
    <lineage>
        <taxon>Bacteria</taxon>
        <taxon>Pseudomonadati</taxon>
        <taxon>Bacteroidota</taxon>
        <taxon>Cytophagia</taxon>
        <taxon>Cytophagales</taxon>
        <taxon>Spirosomataceae</taxon>
        <taxon>Larkinella</taxon>
    </lineage>
</organism>
<accession>A0A7K0EII6</accession>
<name>A0A7K0EII6_9BACT</name>
<proteinExistence type="predicted"/>